<dbReference type="InterPro" id="IPR012337">
    <property type="entry name" value="RNaseH-like_sf"/>
</dbReference>
<dbReference type="InterPro" id="IPR002562">
    <property type="entry name" value="3'-5'_exonuclease_dom"/>
</dbReference>
<dbReference type="GO" id="GO:0008408">
    <property type="term" value="F:3'-5' exonuclease activity"/>
    <property type="evidence" value="ECO:0007669"/>
    <property type="project" value="InterPro"/>
</dbReference>
<gene>
    <name evidence="2" type="ORF">IX84_23625</name>
</gene>
<dbReference type="GO" id="GO:0003676">
    <property type="term" value="F:nucleic acid binding"/>
    <property type="evidence" value="ECO:0007669"/>
    <property type="project" value="InterPro"/>
</dbReference>
<dbReference type="AlphaFoldDB" id="A0A098S1V9"/>
<dbReference type="PANTHER" id="PTHR47649:SF1">
    <property type="entry name" value="RIBONUCLEASE D"/>
    <property type="match status" value="1"/>
</dbReference>
<dbReference type="SMART" id="SM00474">
    <property type="entry name" value="35EXOc"/>
    <property type="match status" value="1"/>
</dbReference>
<dbReference type="Proteomes" id="UP000029736">
    <property type="component" value="Unassembled WGS sequence"/>
</dbReference>
<dbReference type="OrthoDB" id="9800549at2"/>
<dbReference type="Gene3D" id="1.10.150.80">
    <property type="entry name" value="HRDC domain"/>
    <property type="match status" value="1"/>
</dbReference>
<keyword evidence="3" id="KW-1185">Reference proteome</keyword>
<dbReference type="Pfam" id="PF01612">
    <property type="entry name" value="DNA_pol_A_exo1"/>
    <property type="match status" value="1"/>
</dbReference>
<accession>A0A098S1V9</accession>
<dbReference type="GO" id="GO:0006139">
    <property type="term" value="P:nucleobase-containing compound metabolic process"/>
    <property type="evidence" value="ECO:0007669"/>
    <property type="project" value="InterPro"/>
</dbReference>
<dbReference type="EMBL" id="JPOS01000082">
    <property type="protein sequence ID" value="KGE86125.1"/>
    <property type="molecule type" value="Genomic_DNA"/>
</dbReference>
<evidence type="ECO:0000313" key="2">
    <source>
        <dbReference type="EMBL" id="KGE86125.1"/>
    </source>
</evidence>
<dbReference type="InterPro" id="IPR044876">
    <property type="entry name" value="HRDC_dom_sf"/>
</dbReference>
<dbReference type="Gene3D" id="3.30.420.10">
    <property type="entry name" value="Ribonuclease H-like superfamily/Ribonuclease H"/>
    <property type="match status" value="1"/>
</dbReference>
<protein>
    <recommendedName>
        <fullName evidence="1">HRDC domain-containing protein</fullName>
    </recommendedName>
</protein>
<dbReference type="InterPro" id="IPR051086">
    <property type="entry name" value="RNase_D-like"/>
</dbReference>
<dbReference type="STRING" id="1524460.IX84_23625"/>
<proteinExistence type="predicted"/>
<evidence type="ECO:0000259" key="1">
    <source>
        <dbReference type="PROSITE" id="PS50967"/>
    </source>
</evidence>
<comment type="caution">
    <text evidence="2">The sequence shown here is derived from an EMBL/GenBank/DDBJ whole genome shotgun (WGS) entry which is preliminary data.</text>
</comment>
<dbReference type="PANTHER" id="PTHR47649">
    <property type="entry name" value="RIBONUCLEASE D"/>
    <property type="match status" value="1"/>
</dbReference>
<dbReference type="PROSITE" id="PS50967">
    <property type="entry name" value="HRDC"/>
    <property type="match status" value="1"/>
</dbReference>
<dbReference type="CDD" id="cd06142">
    <property type="entry name" value="RNaseD_exo"/>
    <property type="match status" value="1"/>
</dbReference>
<reference evidence="2 3" key="1">
    <citation type="journal article" date="2014" name="Int. J. Syst. Evol. Microbiol.">
        <title>Phaeodactylibacter xiamenensis gen. nov., sp. nov., a member of the family Saprospiraceae isolated from the marine alga Phaeodactylum tricornutum.</title>
        <authorList>
            <person name="Chen Z.Jr."/>
            <person name="Lei X."/>
            <person name="Lai Q."/>
            <person name="Li Y."/>
            <person name="Zhang B."/>
            <person name="Zhang J."/>
            <person name="Zhang H."/>
            <person name="Yang L."/>
            <person name="Zheng W."/>
            <person name="Tian Y."/>
            <person name="Yu Z."/>
            <person name="Xu H.Jr."/>
            <person name="Zheng T."/>
        </authorList>
    </citation>
    <scope>NUCLEOTIDE SEQUENCE [LARGE SCALE GENOMIC DNA]</scope>
    <source>
        <strain evidence="2 3">KD52</strain>
    </source>
</reference>
<dbReference type="InterPro" id="IPR010997">
    <property type="entry name" value="HRDC-like_sf"/>
</dbReference>
<dbReference type="InterPro" id="IPR036397">
    <property type="entry name" value="RNaseH_sf"/>
</dbReference>
<sequence length="393" mass="45922">MSHRLPPYILIETPQALEDFYQAHRGLKWMGFDTEFVGEKRFRTTLCLIQTISDAGLYLIDSIKLKDDLGPFLRLIQDKGIEKITHAGDNDYRLLYNLYGTLPKNVFDTQIAAGFAGYNYPTSFRKLVEGETGQHLKKGYAVADWEKRPFDTKALKYALDDVIPLPQLHEALKRKLEKRGRTHWAVEEFAHLEKEAYYYKDPNHDALNSNIMRSLKKKDRVFLLRLFAWRNATAERRDHSKEMVLPAKYISHIVRGIASGANALKQNRRIPDKLAKKYGDEFEKLYTREATPEELEILKHLPYESDTSPEEDVLMELLYHVIKYRCIQEEISINMVVPRQILKSIRSGEETAREAIGDGWRKEMLGAYFTEWLATAKEMDVRLHDDRIELWPR</sequence>
<organism evidence="2 3">
    <name type="scientific">Phaeodactylibacter xiamenensis</name>
    <dbReference type="NCBI Taxonomy" id="1524460"/>
    <lineage>
        <taxon>Bacteria</taxon>
        <taxon>Pseudomonadati</taxon>
        <taxon>Bacteroidota</taxon>
        <taxon>Saprospiria</taxon>
        <taxon>Saprospirales</taxon>
        <taxon>Haliscomenobacteraceae</taxon>
        <taxon>Phaeodactylibacter</taxon>
    </lineage>
</organism>
<dbReference type="InterPro" id="IPR002121">
    <property type="entry name" value="HRDC_dom"/>
</dbReference>
<name>A0A098S1V9_9BACT</name>
<dbReference type="SUPFAM" id="SSF47819">
    <property type="entry name" value="HRDC-like"/>
    <property type="match status" value="2"/>
</dbReference>
<dbReference type="SUPFAM" id="SSF53098">
    <property type="entry name" value="Ribonuclease H-like"/>
    <property type="match status" value="1"/>
</dbReference>
<feature type="domain" description="HRDC" evidence="1">
    <location>
        <begin position="216"/>
        <end position="296"/>
    </location>
</feature>
<evidence type="ECO:0000313" key="3">
    <source>
        <dbReference type="Proteomes" id="UP000029736"/>
    </source>
</evidence>
<dbReference type="RefSeq" id="WP_044226190.1">
    <property type="nucleotide sequence ID" value="NZ_JBKAGJ010000002.1"/>
</dbReference>
<dbReference type="GO" id="GO:0000166">
    <property type="term" value="F:nucleotide binding"/>
    <property type="evidence" value="ECO:0007669"/>
    <property type="project" value="InterPro"/>
</dbReference>